<dbReference type="Proteomes" id="UP000039046">
    <property type="component" value="Unassembled WGS sequence"/>
</dbReference>
<gene>
    <name evidence="3" type="ORF">VHEMI07728</name>
</gene>
<protein>
    <submittedName>
        <fullName evidence="3">Uncharacterized protein</fullName>
    </submittedName>
</protein>
<dbReference type="EMBL" id="CDHN01000004">
    <property type="protein sequence ID" value="CEJ92049.1"/>
    <property type="molecule type" value="Genomic_DNA"/>
</dbReference>
<feature type="compositionally biased region" description="Basic and acidic residues" evidence="1">
    <location>
        <begin position="279"/>
        <end position="297"/>
    </location>
</feature>
<accession>A0A0A1TB87</accession>
<sequence>MTSTAAFALQTPFVQPSSCANVIAPYTTSVFTGTTVVINTWGPVTAPAFASCQPTQWQSLDNPNAPLSFSPAVCPSQWTAYNMALANTAGVPASAQETTAYCCARNYTLVYSSPKAFCTQDGPIVSSTMTETWHDAYTIAWKQADVASLSPQPPPLATDCSLTISTWVPGSTAPSVCQPKEDKKSVNLNGLWALVALPVVAVLAFAGYWRYRISRFGRQEDDDNTLPASSSNNYFTPWNRGRRSGARDVDLQSVCSTVRSQTSPETFHHPEWESAPPYELKKEGMTDHSSEEVKPPV</sequence>
<keyword evidence="4" id="KW-1185">Reference proteome</keyword>
<organism evidence="3 4">
    <name type="scientific">[Torrubiella] hemipterigena</name>
    <dbReference type="NCBI Taxonomy" id="1531966"/>
    <lineage>
        <taxon>Eukaryota</taxon>
        <taxon>Fungi</taxon>
        <taxon>Dikarya</taxon>
        <taxon>Ascomycota</taxon>
        <taxon>Pezizomycotina</taxon>
        <taxon>Sordariomycetes</taxon>
        <taxon>Hypocreomycetidae</taxon>
        <taxon>Hypocreales</taxon>
        <taxon>Clavicipitaceae</taxon>
        <taxon>Clavicipitaceae incertae sedis</taxon>
        <taxon>'Torrubiella' clade</taxon>
    </lineage>
</organism>
<keyword evidence="2" id="KW-0472">Membrane</keyword>
<evidence type="ECO:0000313" key="4">
    <source>
        <dbReference type="Proteomes" id="UP000039046"/>
    </source>
</evidence>
<dbReference type="OrthoDB" id="5149999at2759"/>
<reference evidence="3 4" key="1">
    <citation type="journal article" date="2015" name="Genome Announc.">
        <title>Draft Genome Sequence and Gene Annotation of the Entomopathogenic Fungus Verticillium hemipterigenum.</title>
        <authorList>
            <person name="Horn F."/>
            <person name="Habel A."/>
            <person name="Scharf D.H."/>
            <person name="Dworschak J."/>
            <person name="Brakhage A.A."/>
            <person name="Guthke R."/>
            <person name="Hertweck C."/>
            <person name="Linde J."/>
        </authorList>
    </citation>
    <scope>NUCLEOTIDE SEQUENCE [LARGE SCALE GENOMIC DNA]</scope>
</reference>
<evidence type="ECO:0000256" key="1">
    <source>
        <dbReference type="SAM" id="MobiDB-lite"/>
    </source>
</evidence>
<evidence type="ECO:0000313" key="3">
    <source>
        <dbReference type="EMBL" id="CEJ92049.1"/>
    </source>
</evidence>
<keyword evidence="2" id="KW-0812">Transmembrane</keyword>
<dbReference type="AlphaFoldDB" id="A0A0A1TB87"/>
<proteinExistence type="predicted"/>
<keyword evidence="2" id="KW-1133">Transmembrane helix</keyword>
<dbReference type="HOGENOM" id="CLU_937455_0_0_1"/>
<evidence type="ECO:0000256" key="2">
    <source>
        <dbReference type="SAM" id="Phobius"/>
    </source>
</evidence>
<name>A0A0A1TB87_9HYPO</name>
<feature type="transmembrane region" description="Helical" evidence="2">
    <location>
        <begin position="190"/>
        <end position="209"/>
    </location>
</feature>
<feature type="region of interest" description="Disordered" evidence="1">
    <location>
        <begin position="259"/>
        <end position="297"/>
    </location>
</feature>